<evidence type="ECO:0000313" key="7">
    <source>
        <dbReference type="Proteomes" id="UP000025229"/>
    </source>
</evidence>
<feature type="compositionally biased region" description="Low complexity" evidence="4">
    <location>
        <begin position="20"/>
        <end position="32"/>
    </location>
</feature>
<dbReference type="GO" id="GO:0008080">
    <property type="term" value="F:N-acetyltransferase activity"/>
    <property type="evidence" value="ECO:0007669"/>
    <property type="project" value="TreeGrafter"/>
</dbReference>
<dbReference type="KEGG" id="rrd:RradSPS_1051"/>
<dbReference type="InterPro" id="IPR016181">
    <property type="entry name" value="Acyl_CoA_acyltransferase"/>
</dbReference>
<keyword evidence="7" id="KW-1185">Reference proteome</keyword>
<feature type="region of interest" description="Disordered" evidence="4">
    <location>
        <begin position="1"/>
        <end position="96"/>
    </location>
</feature>
<feature type="compositionally biased region" description="Low complexity" evidence="4">
    <location>
        <begin position="1"/>
        <end position="11"/>
    </location>
</feature>
<feature type="domain" description="N-acetyltransferase" evidence="5">
    <location>
        <begin position="102"/>
        <end position="250"/>
    </location>
</feature>
<proteinExistence type="inferred from homology"/>
<dbReference type="FunFam" id="3.40.630.30:FF:000064">
    <property type="entry name" value="GNAT family acetyltransferase"/>
    <property type="match status" value="1"/>
</dbReference>
<comment type="similarity">
    <text evidence="1">Belongs to the acetyltransferase family.</text>
</comment>
<dbReference type="InterPro" id="IPR051016">
    <property type="entry name" value="Diverse_Substrate_AcTransf"/>
</dbReference>
<evidence type="ECO:0000256" key="4">
    <source>
        <dbReference type="SAM" id="MobiDB-lite"/>
    </source>
</evidence>
<dbReference type="PROSITE" id="PS51186">
    <property type="entry name" value="GNAT"/>
    <property type="match status" value="1"/>
</dbReference>
<dbReference type="EMBL" id="CP007514">
    <property type="protein sequence ID" value="AHY46334.1"/>
    <property type="molecule type" value="Genomic_DNA"/>
</dbReference>
<evidence type="ECO:0000313" key="6">
    <source>
        <dbReference type="EMBL" id="AHY46334.1"/>
    </source>
</evidence>
<name>A0A023X2N9_RUBRA</name>
<keyword evidence="3" id="KW-0012">Acyltransferase</keyword>
<dbReference type="Proteomes" id="UP000025229">
    <property type="component" value="Chromosome"/>
</dbReference>
<keyword evidence="2 6" id="KW-0808">Transferase</keyword>
<organism evidence="6 7">
    <name type="scientific">Rubrobacter radiotolerans</name>
    <name type="common">Arthrobacter radiotolerans</name>
    <dbReference type="NCBI Taxonomy" id="42256"/>
    <lineage>
        <taxon>Bacteria</taxon>
        <taxon>Bacillati</taxon>
        <taxon>Actinomycetota</taxon>
        <taxon>Rubrobacteria</taxon>
        <taxon>Rubrobacterales</taxon>
        <taxon>Rubrobacteraceae</taxon>
        <taxon>Rubrobacter</taxon>
    </lineage>
</organism>
<evidence type="ECO:0000256" key="3">
    <source>
        <dbReference type="ARBA" id="ARBA00023315"/>
    </source>
</evidence>
<dbReference type="OrthoDB" id="9805924at2"/>
<accession>A0A023X2N9</accession>
<dbReference type="PANTHER" id="PTHR10545:SF29">
    <property type="entry name" value="GH14572P-RELATED"/>
    <property type="match status" value="1"/>
</dbReference>
<evidence type="ECO:0000256" key="2">
    <source>
        <dbReference type="ARBA" id="ARBA00022679"/>
    </source>
</evidence>
<gene>
    <name evidence="6" type="ORF">RradSPS_1051</name>
</gene>
<dbReference type="PANTHER" id="PTHR10545">
    <property type="entry name" value="DIAMINE N-ACETYLTRANSFERASE"/>
    <property type="match status" value="1"/>
</dbReference>
<dbReference type="InterPro" id="IPR000182">
    <property type="entry name" value="GNAT_dom"/>
</dbReference>
<dbReference type="Gene3D" id="3.40.630.30">
    <property type="match status" value="1"/>
</dbReference>
<feature type="compositionally biased region" description="Low complexity" evidence="4">
    <location>
        <begin position="80"/>
        <end position="91"/>
    </location>
</feature>
<evidence type="ECO:0000259" key="5">
    <source>
        <dbReference type="PROSITE" id="PS51186"/>
    </source>
</evidence>
<evidence type="ECO:0000256" key="1">
    <source>
        <dbReference type="ARBA" id="ARBA00008694"/>
    </source>
</evidence>
<dbReference type="SUPFAM" id="SSF55729">
    <property type="entry name" value="Acyl-CoA N-acyltransferases (Nat)"/>
    <property type="match status" value="1"/>
</dbReference>
<sequence length="263" mass="29199">MPRASTSSSGARSRRKKSSKPSLLLPASSSPATRTIFRRRSKPPGSRERSLGACASRATGSGSGAWRTTCSRARRRTRSRSPSPLSSGPCSGRRRGSRISGFEVRLATEADTPLVLDFIRRLAEYERLAHEVVATERDLRETLFGERRYAEVLLGFVGDEPVAFALFFHNYSTFLGRPGIYLEDLFVLPERRGSGYGKAMLRRLAKLAVKRNCGRLEWWVLDWNEDAIGFYRSLGAVPMDEWTTMRLAGDSLKELASDGSSSG</sequence>
<protein>
    <submittedName>
        <fullName evidence="6">Acetyltransferase (GNAT) family</fullName>
    </submittedName>
</protein>
<dbReference type="CDD" id="cd04301">
    <property type="entry name" value="NAT_SF"/>
    <property type="match status" value="1"/>
</dbReference>
<reference evidence="6 7" key="1">
    <citation type="submission" date="2014-03" db="EMBL/GenBank/DDBJ databases">
        <title>Complete genome sequence of the Radio-Resistant Rubrobacter radiotolerans RSPS-4.</title>
        <authorList>
            <person name="Egas C.C."/>
            <person name="Barroso C.C."/>
            <person name="Froufe H.J.C."/>
            <person name="Pacheco J.J."/>
            <person name="Albuquerque L.L."/>
            <person name="da Costa M.M.S."/>
        </authorList>
    </citation>
    <scope>NUCLEOTIDE SEQUENCE [LARGE SCALE GENOMIC DNA]</scope>
    <source>
        <strain evidence="6 7">RSPS-4</strain>
    </source>
</reference>
<dbReference type="STRING" id="42256.RradSPS_1051"/>
<dbReference type="AlphaFoldDB" id="A0A023X2N9"/>
<dbReference type="eggNOG" id="COG0454">
    <property type="taxonomic scope" value="Bacteria"/>
</dbReference>
<dbReference type="PATRIC" id="fig|42256.3.peg.1064"/>
<dbReference type="HOGENOM" id="CLU_1057204_0_0_11"/>
<dbReference type="Pfam" id="PF00583">
    <property type="entry name" value="Acetyltransf_1"/>
    <property type="match status" value="1"/>
</dbReference>